<organism evidence="2">
    <name type="scientific">Hydatigena taeniaeformis</name>
    <name type="common">Feline tapeworm</name>
    <name type="synonym">Taenia taeniaeformis</name>
    <dbReference type="NCBI Taxonomy" id="6205"/>
    <lineage>
        <taxon>Eukaryota</taxon>
        <taxon>Metazoa</taxon>
        <taxon>Spiralia</taxon>
        <taxon>Lophotrochozoa</taxon>
        <taxon>Platyhelminthes</taxon>
        <taxon>Cestoda</taxon>
        <taxon>Eucestoda</taxon>
        <taxon>Cyclophyllidea</taxon>
        <taxon>Taeniidae</taxon>
        <taxon>Hydatigera</taxon>
    </lineage>
</organism>
<dbReference type="PROSITE" id="PS50853">
    <property type="entry name" value="FN3"/>
    <property type="match status" value="1"/>
</dbReference>
<dbReference type="CDD" id="cd00063">
    <property type="entry name" value="FN3"/>
    <property type="match status" value="1"/>
</dbReference>
<dbReference type="Gene3D" id="2.60.40.10">
    <property type="entry name" value="Immunoglobulins"/>
    <property type="match status" value="1"/>
</dbReference>
<proteinExistence type="predicted"/>
<dbReference type="InterPro" id="IPR013783">
    <property type="entry name" value="Ig-like_fold"/>
</dbReference>
<evidence type="ECO:0000259" key="1">
    <source>
        <dbReference type="PROSITE" id="PS50853"/>
    </source>
</evidence>
<accession>A0A0R3XCB9</accession>
<name>A0A0R3XCB9_HYDTA</name>
<dbReference type="AlphaFoldDB" id="A0A0R3XCB9"/>
<reference evidence="2" key="1">
    <citation type="submission" date="2017-02" db="UniProtKB">
        <authorList>
            <consortium name="WormBaseParasite"/>
        </authorList>
    </citation>
    <scope>IDENTIFICATION</scope>
</reference>
<protein>
    <submittedName>
        <fullName evidence="2">Fibronectin type-III domain-containing protein</fullName>
    </submittedName>
</protein>
<dbReference type="WBParaSite" id="TTAC_0001119601-mRNA-1">
    <property type="protein sequence ID" value="TTAC_0001119601-mRNA-1"/>
    <property type="gene ID" value="TTAC_0001119601"/>
</dbReference>
<dbReference type="InterPro" id="IPR036116">
    <property type="entry name" value="FN3_sf"/>
</dbReference>
<dbReference type="InterPro" id="IPR003961">
    <property type="entry name" value="FN3_dom"/>
</dbReference>
<feature type="domain" description="Fibronectin type-III" evidence="1">
    <location>
        <begin position="7"/>
        <end position="99"/>
    </location>
</feature>
<dbReference type="SUPFAM" id="SSF49265">
    <property type="entry name" value="Fibronectin type III"/>
    <property type="match status" value="1"/>
</dbReference>
<evidence type="ECO:0000313" key="2">
    <source>
        <dbReference type="WBParaSite" id="TTAC_0001119601-mRNA-1"/>
    </source>
</evidence>
<sequence length="113" mass="12581">LAKADDFESYFSITPLNGGQIEVYWKPEHLTGHNVKEVKVVAVPQSRQGSIKIVFEEVSSGTIILQQLLPDTPYKVSVKGLRDDEEVFSFEQQVQTLPSIFMHDFGNNSAVAA</sequence>